<proteinExistence type="predicted"/>
<evidence type="ECO:0000313" key="1">
    <source>
        <dbReference type="EMBL" id="KAL2732149.1"/>
    </source>
</evidence>
<sequence>MALRKKYPELLRSNYRNMISIDIIRSIVRILFLHYALINQFFLLHCPASRERCGLRTKEFCDQPDLYGAVYSK</sequence>
<accession>A0ABD2BHP4</accession>
<comment type="caution">
    <text evidence="1">The sequence shown here is derived from an EMBL/GenBank/DDBJ whole genome shotgun (WGS) entry which is preliminary data.</text>
</comment>
<evidence type="ECO:0000313" key="2">
    <source>
        <dbReference type="Proteomes" id="UP001607302"/>
    </source>
</evidence>
<organism evidence="1 2">
    <name type="scientific">Vespula squamosa</name>
    <name type="common">Southern yellow jacket</name>
    <name type="synonym">Wasp</name>
    <dbReference type="NCBI Taxonomy" id="30214"/>
    <lineage>
        <taxon>Eukaryota</taxon>
        <taxon>Metazoa</taxon>
        <taxon>Ecdysozoa</taxon>
        <taxon>Arthropoda</taxon>
        <taxon>Hexapoda</taxon>
        <taxon>Insecta</taxon>
        <taxon>Pterygota</taxon>
        <taxon>Neoptera</taxon>
        <taxon>Endopterygota</taxon>
        <taxon>Hymenoptera</taxon>
        <taxon>Apocrita</taxon>
        <taxon>Aculeata</taxon>
        <taxon>Vespoidea</taxon>
        <taxon>Vespidae</taxon>
        <taxon>Vespinae</taxon>
        <taxon>Vespula</taxon>
    </lineage>
</organism>
<dbReference type="AlphaFoldDB" id="A0ABD2BHP4"/>
<dbReference type="EMBL" id="JAUDFV010000094">
    <property type="protein sequence ID" value="KAL2732149.1"/>
    <property type="molecule type" value="Genomic_DNA"/>
</dbReference>
<gene>
    <name evidence="1" type="ORF">V1478_004333</name>
</gene>
<reference evidence="1 2" key="1">
    <citation type="journal article" date="2024" name="Ann. Entomol. Soc. Am.">
        <title>Genomic analyses of the southern and eastern yellowjacket wasps (Hymenoptera: Vespidae) reveal evolutionary signatures of social life.</title>
        <authorList>
            <person name="Catto M.A."/>
            <person name="Caine P.B."/>
            <person name="Orr S.E."/>
            <person name="Hunt B.G."/>
            <person name="Goodisman M.A.D."/>
        </authorList>
    </citation>
    <scope>NUCLEOTIDE SEQUENCE [LARGE SCALE GENOMIC DNA]</scope>
    <source>
        <strain evidence="1">233</strain>
        <tissue evidence="1">Head and thorax</tissue>
    </source>
</reference>
<dbReference type="Proteomes" id="UP001607302">
    <property type="component" value="Unassembled WGS sequence"/>
</dbReference>
<keyword evidence="2" id="KW-1185">Reference proteome</keyword>
<name>A0ABD2BHP4_VESSQ</name>
<protein>
    <submittedName>
        <fullName evidence="1">Uncharacterized protein</fullName>
    </submittedName>
</protein>